<organism evidence="5 6">
    <name type="scientific">Candidatus Woesebacteria bacterium GW2011_GWB1_39_12</name>
    <dbReference type="NCBI Taxonomy" id="1618574"/>
    <lineage>
        <taxon>Bacteria</taxon>
        <taxon>Candidatus Woeseibacteriota</taxon>
    </lineage>
</organism>
<keyword evidence="3" id="KW-0378">Hydrolase</keyword>
<name>A0A0G0M9I7_9BACT</name>
<evidence type="ECO:0008006" key="7">
    <source>
        <dbReference type="Google" id="ProtNLM"/>
    </source>
</evidence>
<dbReference type="Proteomes" id="UP000033881">
    <property type="component" value="Unassembled WGS sequence"/>
</dbReference>
<dbReference type="STRING" id="1618574.UT24_C0009G0076"/>
<comment type="caution">
    <text evidence="5">The sequence shown here is derived from an EMBL/GenBank/DDBJ whole genome shotgun (WGS) entry which is preliminary data.</text>
</comment>
<dbReference type="AlphaFoldDB" id="A0A0G0M9I7"/>
<dbReference type="SUPFAM" id="SSF52317">
    <property type="entry name" value="Class I glutamine amidotransferase-like"/>
    <property type="match status" value="1"/>
</dbReference>
<evidence type="ECO:0000313" key="6">
    <source>
        <dbReference type="Proteomes" id="UP000033881"/>
    </source>
</evidence>
<keyword evidence="4" id="KW-0720">Serine protease</keyword>
<dbReference type="Gene3D" id="3.40.50.880">
    <property type="match status" value="1"/>
</dbReference>
<evidence type="ECO:0000256" key="3">
    <source>
        <dbReference type="ARBA" id="ARBA00022801"/>
    </source>
</evidence>
<dbReference type="Pfam" id="PF03575">
    <property type="entry name" value="Peptidase_S51"/>
    <property type="match status" value="1"/>
</dbReference>
<dbReference type="GO" id="GO:0006508">
    <property type="term" value="P:proteolysis"/>
    <property type="evidence" value="ECO:0007669"/>
    <property type="project" value="UniProtKB-KW"/>
</dbReference>
<accession>A0A0G0M9I7</accession>
<evidence type="ECO:0000313" key="5">
    <source>
        <dbReference type="EMBL" id="KKR00759.1"/>
    </source>
</evidence>
<evidence type="ECO:0000256" key="4">
    <source>
        <dbReference type="ARBA" id="ARBA00022825"/>
    </source>
</evidence>
<reference evidence="5 6" key="1">
    <citation type="journal article" date="2015" name="Nature">
        <title>rRNA introns, odd ribosomes, and small enigmatic genomes across a large radiation of phyla.</title>
        <authorList>
            <person name="Brown C.T."/>
            <person name="Hug L.A."/>
            <person name="Thomas B.C."/>
            <person name="Sharon I."/>
            <person name="Castelle C.J."/>
            <person name="Singh A."/>
            <person name="Wilkins M.J."/>
            <person name="Williams K.H."/>
            <person name="Banfield J.F."/>
        </authorList>
    </citation>
    <scope>NUCLEOTIDE SEQUENCE [LARGE SCALE GENOMIC DNA]</scope>
</reference>
<dbReference type="GO" id="GO:0008236">
    <property type="term" value="F:serine-type peptidase activity"/>
    <property type="evidence" value="ECO:0007669"/>
    <property type="project" value="UniProtKB-KW"/>
</dbReference>
<gene>
    <name evidence="5" type="ORF">UT24_C0009G0076</name>
</gene>
<dbReference type="EMBL" id="LBWB01000009">
    <property type="protein sequence ID" value="KKR00759.1"/>
    <property type="molecule type" value="Genomic_DNA"/>
</dbReference>
<evidence type="ECO:0000256" key="1">
    <source>
        <dbReference type="ARBA" id="ARBA00006534"/>
    </source>
</evidence>
<dbReference type="InterPro" id="IPR029062">
    <property type="entry name" value="Class_I_gatase-like"/>
</dbReference>
<sequence>MIKFVLHGGNLGDKNQDNYGFFKEMTIGNKENLNLLMTYFASDENKVEDKFKRHSETFRYFAKGKNVEFKLAEVNNFPEQVKWADLIYLAGGFATDKLIKKLAVTKNLGKLLEGKVVGGSSAGVNCLAKYYYGNEVQKIERGLGILDIKSYCHYKQGDIKIIKKLASYKEKLPLLILPDYKWVVMFK</sequence>
<protein>
    <recommendedName>
        <fullName evidence="7">Peptidase E</fullName>
    </recommendedName>
</protein>
<keyword evidence="2" id="KW-0645">Protease</keyword>
<dbReference type="InterPro" id="IPR005320">
    <property type="entry name" value="Peptidase_S51"/>
</dbReference>
<comment type="similarity">
    <text evidence="1">Belongs to the peptidase S51 family.</text>
</comment>
<evidence type="ECO:0000256" key="2">
    <source>
        <dbReference type="ARBA" id="ARBA00022670"/>
    </source>
</evidence>
<proteinExistence type="inferred from homology"/>